<dbReference type="PROSITE" id="PS51257">
    <property type="entry name" value="PROKAR_LIPOPROTEIN"/>
    <property type="match status" value="1"/>
</dbReference>
<dbReference type="GO" id="GO:0008768">
    <property type="term" value="F:UDP-sugar diphosphatase activity"/>
    <property type="evidence" value="ECO:0007669"/>
    <property type="project" value="TreeGrafter"/>
</dbReference>
<keyword evidence="2" id="KW-0547">Nucleotide-binding</keyword>
<evidence type="ECO:0000259" key="3">
    <source>
        <dbReference type="Pfam" id="PF00149"/>
    </source>
</evidence>
<feature type="signal peptide" evidence="2">
    <location>
        <begin position="1"/>
        <end position="26"/>
    </location>
</feature>
<dbReference type="SUPFAM" id="SSF55816">
    <property type="entry name" value="5'-nucleotidase (syn. UDP-sugar hydrolase), C-terminal domain"/>
    <property type="match status" value="1"/>
</dbReference>
<dbReference type="GO" id="GO:0008253">
    <property type="term" value="F:5'-nucleotidase activity"/>
    <property type="evidence" value="ECO:0007669"/>
    <property type="project" value="TreeGrafter"/>
</dbReference>
<comment type="caution">
    <text evidence="5">The sequence shown here is derived from an EMBL/GenBank/DDBJ whole genome shotgun (WGS) entry which is preliminary data.</text>
</comment>
<feature type="domain" description="Calcineurin-like phosphoesterase" evidence="3">
    <location>
        <begin position="44"/>
        <end position="296"/>
    </location>
</feature>
<dbReference type="InterPro" id="IPR029052">
    <property type="entry name" value="Metallo-depent_PP-like"/>
</dbReference>
<feature type="chain" id="PRO_5005115312" evidence="2">
    <location>
        <begin position="27"/>
        <end position="592"/>
    </location>
</feature>
<dbReference type="SUPFAM" id="SSF56300">
    <property type="entry name" value="Metallo-dependent phosphatases"/>
    <property type="match status" value="1"/>
</dbReference>
<keyword evidence="1 2" id="KW-0732">Signal</keyword>
<evidence type="ECO:0000313" key="5">
    <source>
        <dbReference type="EMBL" id="KJA08874.1"/>
    </source>
</evidence>
<protein>
    <submittedName>
        <fullName evidence="5">5'-nucleotidase</fullName>
    </submittedName>
</protein>
<dbReference type="Pfam" id="PF02872">
    <property type="entry name" value="5_nucleotid_C"/>
    <property type="match status" value="1"/>
</dbReference>
<evidence type="ECO:0000256" key="2">
    <source>
        <dbReference type="RuleBase" id="RU362119"/>
    </source>
</evidence>
<dbReference type="GO" id="GO:0030288">
    <property type="term" value="C:outer membrane-bounded periplasmic space"/>
    <property type="evidence" value="ECO:0007669"/>
    <property type="project" value="TreeGrafter"/>
</dbReference>
<name>A0A0D7K4E5_9BURK</name>
<accession>A0A0D7K4E5</accession>
<dbReference type="PANTHER" id="PTHR11575:SF24">
    <property type="entry name" value="5'-NUCLEOTIDASE"/>
    <property type="match status" value="1"/>
</dbReference>
<gene>
    <name evidence="5" type="ORF">RP29_19475</name>
</gene>
<dbReference type="Pfam" id="PF00149">
    <property type="entry name" value="Metallophos"/>
    <property type="match status" value="1"/>
</dbReference>
<dbReference type="GO" id="GO:0009166">
    <property type="term" value="P:nucleotide catabolic process"/>
    <property type="evidence" value="ECO:0007669"/>
    <property type="project" value="InterPro"/>
</dbReference>
<dbReference type="InterPro" id="IPR004843">
    <property type="entry name" value="Calcineurin-like_PHP"/>
</dbReference>
<proteinExistence type="inferred from homology"/>
<evidence type="ECO:0000313" key="6">
    <source>
        <dbReference type="Proteomes" id="UP000032566"/>
    </source>
</evidence>
<dbReference type="Proteomes" id="UP000032566">
    <property type="component" value="Unassembled WGS sequence"/>
</dbReference>
<keyword evidence="6" id="KW-1185">Reference proteome</keyword>
<dbReference type="Gene3D" id="3.90.780.10">
    <property type="entry name" value="5'-Nucleotidase, C-terminal domain"/>
    <property type="match status" value="1"/>
</dbReference>
<dbReference type="InterPro" id="IPR036907">
    <property type="entry name" value="5'-Nucleotdase_C_sf"/>
</dbReference>
<organism evidence="5 6">
    <name type="scientific">Acidovorax temperans</name>
    <dbReference type="NCBI Taxonomy" id="80878"/>
    <lineage>
        <taxon>Bacteria</taxon>
        <taxon>Pseudomonadati</taxon>
        <taxon>Pseudomonadota</taxon>
        <taxon>Betaproteobacteria</taxon>
        <taxon>Burkholderiales</taxon>
        <taxon>Comamonadaceae</taxon>
        <taxon>Acidovorax</taxon>
    </lineage>
</organism>
<comment type="similarity">
    <text evidence="2">Belongs to the 5'-nucleotidase family.</text>
</comment>
<dbReference type="STRING" id="80878.RP29_19475"/>
<dbReference type="RefSeq" id="WP_044402749.1">
    <property type="nucleotide sequence ID" value="NZ_JXYQ01000090.1"/>
</dbReference>
<dbReference type="PANTHER" id="PTHR11575">
    <property type="entry name" value="5'-NUCLEOTIDASE-RELATED"/>
    <property type="match status" value="1"/>
</dbReference>
<reference evidence="5 6" key="1">
    <citation type="submission" date="2014-12" db="EMBL/GenBank/DDBJ databases">
        <title>Isolation of bacteria from lake water.</title>
        <authorList>
            <person name="Sheng K.-Y."/>
            <person name="Chin P.-S."/>
            <person name="Chan K.-G."/>
            <person name="Tan G.S."/>
        </authorList>
    </citation>
    <scope>NUCLEOTIDE SEQUENCE [LARGE SCALE GENOMIC DNA]</scope>
    <source>
        <strain evidence="5 6">KY4</strain>
    </source>
</reference>
<dbReference type="OrthoDB" id="9803927at2"/>
<sequence length="592" mass="62865">MIAKKASKAVAALAATLTLTTLLGCAHPPGSQTQANFVDIGLIAFNDFHGNLEPPHIAIPIRSQQGVERVPAGGAAYLASAIAQLKARHPHHAVITAGDMVSASPLVSALFLDEPTIEAVNHMQIDFSAVGNHEFDRGWQELLRLQQGGCEKFTAREPCQISKPFEGAKFRFLAANTVREDGQPLLPATGIKRFTQGDATVAVGFIGMTLKATPTMVSPAGVKGLRFEDEAATANALVPQLRAQGADVIVVAIHEGGYTDAKVLGQECSGINGDIVPILERLDPSVDVVVSGHTHQAYVCDYGRINPARPFLLTSAGQYGVLLTEVSLRVDTATRQVVRKTAHNHIVQGEAFTGSQGLVPLNAAVPVYPADPFVQQLVARYKAAAEPLAHRPVGRASAPLLRVRNEALESALGNLVADAQLDATRAPQKGGAQLSFMNPGGLRADLVPDAQGQLRYGQLFSVQPFGNNIMVRTYTGAQIRAVLEQQFAGGTSTPQSPRVLSVSEGFGYRYDLSQPAGSRISQMTLHGKPLEDTAEVRVAISSFLASGGDGFTVFMEGRDTTGGDLDLDVLEAYVLAHTPIVPPLTNRIQRAP</sequence>
<evidence type="ECO:0000259" key="4">
    <source>
        <dbReference type="Pfam" id="PF02872"/>
    </source>
</evidence>
<keyword evidence="2" id="KW-0378">Hydrolase</keyword>
<dbReference type="EMBL" id="JXYQ01000090">
    <property type="protein sequence ID" value="KJA08874.1"/>
    <property type="molecule type" value="Genomic_DNA"/>
</dbReference>
<dbReference type="Gene3D" id="3.60.21.10">
    <property type="match status" value="1"/>
</dbReference>
<feature type="domain" description="5'-Nucleotidase C-terminal" evidence="4">
    <location>
        <begin position="393"/>
        <end position="554"/>
    </location>
</feature>
<dbReference type="AlphaFoldDB" id="A0A0D7K4E5"/>
<dbReference type="GO" id="GO:0000166">
    <property type="term" value="F:nucleotide binding"/>
    <property type="evidence" value="ECO:0007669"/>
    <property type="project" value="UniProtKB-KW"/>
</dbReference>
<dbReference type="InterPro" id="IPR008334">
    <property type="entry name" value="5'-Nucleotdase_C"/>
</dbReference>
<dbReference type="InterPro" id="IPR006179">
    <property type="entry name" value="5_nucleotidase/apyrase"/>
</dbReference>
<dbReference type="PRINTS" id="PR01607">
    <property type="entry name" value="APYRASEFAMLY"/>
</dbReference>
<dbReference type="PATRIC" id="fig|80878.5.peg.4271"/>
<evidence type="ECO:0000256" key="1">
    <source>
        <dbReference type="ARBA" id="ARBA00022729"/>
    </source>
</evidence>